<dbReference type="EMBL" id="JACEIK010001138">
    <property type="protein sequence ID" value="MCD7466406.1"/>
    <property type="molecule type" value="Genomic_DNA"/>
</dbReference>
<gene>
    <name evidence="1" type="ORF">HAX54_003058</name>
</gene>
<name>A0ABS8T4U2_DATST</name>
<dbReference type="Proteomes" id="UP000823775">
    <property type="component" value="Unassembled WGS sequence"/>
</dbReference>
<proteinExistence type="predicted"/>
<comment type="caution">
    <text evidence="1">The sequence shown here is derived from an EMBL/GenBank/DDBJ whole genome shotgun (WGS) entry which is preliminary data.</text>
</comment>
<evidence type="ECO:0000313" key="1">
    <source>
        <dbReference type="EMBL" id="MCD7466406.1"/>
    </source>
</evidence>
<keyword evidence="2" id="KW-1185">Reference proteome</keyword>
<protein>
    <submittedName>
        <fullName evidence="1">Uncharacterized protein</fullName>
    </submittedName>
</protein>
<reference evidence="1 2" key="1">
    <citation type="journal article" date="2021" name="BMC Genomics">
        <title>Datura genome reveals duplications of psychoactive alkaloid biosynthetic genes and high mutation rate following tissue culture.</title>
        <authorList>
            <person name="Rajewski A."/>
            <person name="Carter-House D."/>
            <person name="Stajich J."/>
            <person name="Litt A."/>
        </authorList>
    </citation>
    <scope>NUCLEOTIDE SEQUENCE [LARGE SCALE GENOMIC DNA]</scope>
    <source>
        <strain evidence="1">AR-01</strain>
    </source>
</reference>
<organism evidence="1 2">
    <name type="scientific">Datura stramonium</name>
    <name type="common">Jimsonweed</name>
    <name type="synonym">Common thornapple</name>
    <dbReference type="NCBI Taxonomy" id="4076"/>
    <lineage>
        <taxon>Eukaryota</taxon>
        <taxon>Viridiplantae</taxon>
        <taxon>Streptophyta</taxon>
        <taxon>Embryophyta</taxon>
        <taxon>Tracheophyta</taxon>
        <taxon>Spermatophyta</taxon>
        <taxon>Magnoliopsida</taxon>
        <taxon>eudicotyledons</taxon>
        <taxon>Gunneridae</taxon>
        <taxon>Pentapetalae</taxon>
        <taxon>asterids</taxon>
        <taxon>lamiids</taxon>
        <taxon>Solanales</taxon>
        <taxon>Solanaceae</taxon>
        <taxon>Solanoideae</taxon>
        <taxon>Datureae</taxon>
        <taxon>Datura</taxon>
    </lineage>
</organism>
<evidence type="ECO:0000313" key="2">
    <source>
        <dbReference type="Proteomes" id="UP000823775"/>
    </source>
</evidence>
<sequence>VEVQEAKLRVVVTTHSAILRFLLMKDQMSQLSEVHTMTANYDSYCHTMSRNEHPYLRRLEASIYAIITAYDSWYLTTI</sequence>
<accession>A0ABS8T4U2</accession>
<feature type="non-terminal residue" evidence="1">
    <location>
        <position position="78"/>
    </location>
</feature>
<feature type="non-terminal residue" evidence="1">
    <location>
        <position position="1"/>
    </location>
</feature>